<organism evidence="1">
    <name type="scientific">Rhizobium leguminosarum</name>
    <dbReference type="NCBI Taxonomy" id="384"/>
    <lineage>
        <taxon>Bacteria</taxon>
        <taxon>Pseudomonadati</taxon>
        <taxon>Pseudomonadota</taxon>
        <taxon>Alphaproteobacteria</taxon>
        <taxon>Hyphomicrobiales</taxon>
        <taxon>Rhizobiaceae</taxon>
        <taxon>Rhizobium/Agrobacterium group</taxon>
        <taxon>Rhizobium</taxon>
    </lineage>
</organism>
<sequence length="108" mass="12573">MPPSELLQSIGKHLLGERDDKSDFSPEAIIADIQMRLDDPHVHRRRQIYMQVGERIGERHWRFLTAAETIRQIRIGTVYPAIGPSCEDRRQIADMHPYLERHSSDINS</sequence>
<gene>
    <name evidence="1" type="ORF">A4A59_10545</name>
</gene>
<protein>
    <submittedName>
        <fullName evidence="1">Uncharacterized protein</fullName>
    </submittedName>
</protein>
<dbReference type="AlphaFoldDB" id="A0A154IP81"/>
<name>A0A154IP81_RHILE</name>
<dbReference type="EMBL" id="LVYU01000057">
    <property type="protein sequence ID" value="KZB02387.1"/>
    <property type="molecule type" value="Genomic_DNA"/>
</dbReference>
<reference evidence="1" key="1">
    <citation type="submission" date="2016-03" db="EMBL/GenBank/DDBJ databases">
        <title>Microsymbionts genomes from the relict species Vavilovia formosa.</title>
        <authorList>
            <person name="Chirak E."/>
            <person name="Kimeklis A."/>
            <person name="Kopat V."/>
            <person name="Andronov E."/>
        </authorList>
    </citation>
    <scope>NUCLEOTIDE SEQUENCE [LARGE SCALE GENOMIC DNA]</scope>
    <source>
        <strain evidence="1">Vaf12</strain>
    </source>
</reference>
<evidence type="ECO:0000313" key="1">
    <source>
        <dbReference type="EMBL" id="KZB02387.1"/>
    </source>
</evidence>
<accession>A0A154IP81</accession>
<comment type="caution">
    <text evidence="1">The sequence shown here is derived from an EMBL/GenBank/DDBJ whole genome shotgun (WGS) entry which is preliminary data.</text>
</comment>
<proteinExistence type="predicted"/>